<sequence>MPKDDREFKLHDSCQPRSEADGVLKPVAVCLSPTPSARNTRALPPLQTFGMHENRSQRVKSIQAQLNEIYNLLRDLQSGSVRDSLNLLHNTQVAAQADIQSQMHHFHAELRSCRQDSEQRFRAIENMFYDTISLLRDAIQSFASRDETPPSGSGTADPEELALSASTIEEAHLQTIAFGKATFTSGNSKAD</sequence>
<feature type="region of interest" description="Disordered" evidence="1">
    <location>
        <begin position="144"/>
        <end position="164"/>
    </location>
</feature>
<name>A0A438MZ47_EXOME</name>
<dbReference type="AlphaFoldDB" id="A0A438MZ47"/>
<protein>
    <submittedName>
        <fullName evidence="2">Uncharacterized protein</fullName>
    </submittedName>
</protein>
<gene>
    <name evidence="2" type="ORF">B0A52_08057</name>
</gene>
<evidence type="ECO:0000256" key="1">
    <source>
        <dbReference type="SAM" id="MobiDB-lite"/>
    </source>
</evidence>
<comment type="caution">
    <text evidence="2">The sequence shown here is derived from an EMBL/GenBank/DDBJ whole genome shotgun (WGS) entry which is preliminary data.</text>
</comment>
<dbReference type="Proteomes" id="UP000288859">
    <property type="component" value="Unassembled WGS sequence"/>
</dbReference>
<evidence type="ECO:0000313" key="3">
    <source>
        <dbReference type="Proteomes" id="UP000288859"/>
    </source>
</evidence>
<dbReference type="EMBL" id="NAJM01000033">
    <property type="protein sequence ID" value="RVX68990.1"/>
    <property type="molecule type" value="Genomic_DNA"/>
</dbReference>
<proteinExistence type="predicted"/>
<reference evidence="2 3" key="1">
    <citation type="submission" date="2017-03" db="EMBL/GenBank/DDBJ databases">
        <title>Genomes of endolithic fungi from Antarctica.</title>
        <authorList>
            <person name="Coleine C."/>
            <person name="Masonjones S."/>
            <person name="Stajich J.E."/>
        </authorList>
    </citation>
    <scope>NUCLEOTIDE SEQUENCE [LARGE SCALE GENOMIC DNA]</scope>
    <source>
        <strain evidence="2 3">CCFEE 6314</strain>
    </source>
</reference>
<accession>A0A438MZ47</accession>
<organism evidence="2 3">
    <name type="scientific">Exophiala mesophila</name>
    <name type="common">Black yeast-like fungus</name>
    <dbReference type="NCBI Taxonomy" id="212818"/>
    <lineage>
        <taxon>Eukaryota</taxon>
        <taxon>Fungi</taxon>
        <taxon>Dikarya</taxon>
        <taxon>Ascomycota</taxon>
        <taxon>Pezizomycotina</taxon>
        <taxon>Eurotiomycetes</taxon>
        <taxon>Chaetothyriomycetidae</taxon>
        <taxon>Chaetothyriales</taxon>
        <taxon>Herpotrichiellaceae</taxon>
        <taxon>Exophiala</taxon>
    </lineage>
</organism>
<evidence type="ECO:0000313" key="2">
    <source>
        <dbReference type="EMBL" id="RVX68990.1"/>
    </source>
</evidence>